<keyword evidence="8" id="KW-1185">Reference proteome</keyword>
<dbReference type="PANTHER" id="PTHR11228:SF7">
    <property type="entry name" value="PQQA PEPTIDE CYCLASE"/>
    <property type="match status" value="1"/>
</dbReference>
<dbReference type="RefSeq" id="WP_054298132.1">
    <property type="nucleotide sequence ID" value="NZ_CP032683.1"/>
</dbReference>
<dbReference type="InterPro" id="IPR058240">
    <property type="entry name" value="rSAM_sf"/>
</dbReference>
<evidence type="ECO:0000313" key="7">
    <source>
        <dbReference type="EMBL" id="NLK33583.1"/>
    </source>
</evidence>
<dbReference type="KEGG" id="mfz:AOB57_012220"/>
<dbReference type="Pfam" id="PF04055">
    <property type="entry name" value="Radical_SAM"/>
    <property type="match status" value="1"/>
</dbReference>
<evidence type="ECO:0000256" key="4">
    <source>
        <dbReference type="ARBA" id="ARBA00023014"/>
    </source>
</evidence>
<dbReference type="InterPro" id="IPR006638">
    <property type="entry name" value="Elp3/MiaA/NifB-like_rSAM"/>
</dbReference>
<dbReference type="InterPro" id="IPR050377">
    <property type="entry name" value="Radical_SAM_PqqE_MftC-like"/>
</dbReference>
<dbReference type="InterPro" id="IPR023885">
    <property type="entry name" value="4Fe4S-binding_SPASM_dom"/>
</dbReference>
<accession>A0A660HUC0</accession>
<reference evidence="7 9" key="3">
    <citation type="journal article" date="2020" name="Biotechnol. Biofuels">
        <title>New insights from the biogas microbiome by comprehensive genome-resolved metagenomics of nearly 1600 species originating from multiple anaerobic digesters.</title>
        <authorList>
            <person name="Campanaro S."/>
            <person name="Treu L."/>
            <person name="Rodriguez-R L.M."/>
            <person name="Kovalovszki A."/>
            <person name="Ziels R.M."/>
            <person name="Maus I."/>
            <person name="Zhu X."/>
            <person name="Kougias P.G."/>
            <person name="Basile A."/>
            <person name="Luo G."/>
            <person name="Schluter A."/>
            <person name="Konstantinidis K.T."/>
            <person name="Angelidaki I."/>
        </authorList>
    </citation>
    <scope>NUCLEOTIDE SEQUENCE [LARGE SCALE GENOMIC DNA]</scope>
    <source>
        <strain evidence="7">AS22ysBPME_46</strain>
    </source>
</reference>
<dbReference type="Gene3D" id="3.20.20.70">
    <property type="entry name" value="Aldolase class I"/>
    <property type="match status" value="1"/>
</dbReference>
<evidence type="ECO:0000256" key="3">
    <source>
        <dbReference type="ARBA" id="ARBA00023004"/>
    </source>
</evidence>
<organism evidence="6 8">
    <name type="scientific">Methanosarcina flavescens</name>
    <dbReference type="NCBI Taxonomy" id="1715806"/>
    <lineage>
        <taxon>Archaea</taxon>
        <taxon>Methanobacteriati</taxon>
        <taxon>Methanobacteriota</taxon>
        <taxon>Stenosarchaea group</taxon>
        <taxon>Methanomicrobia</taxon>
        <taxon>Methanosarcinales</taxon>
        <taxon>Methanosarcinaceae</taxon>
        <taxon>Methanosarcina</taxon>
    </lineage>
</organism>
<keyword evidence="2" id="KW-0479">Metal-binding</keyword>
<keyword evidence="4" id="KW-0411">Iron-sulfur</keyword>
<name>A0A660HUC0_9EURY</name>
<evidence type="ECO:0000259" key="5">
    <source>
        <dbReference type="PROSITE" id="PS51918"/>
    </source>
</evidence>
<dbReference type="GO" id="GO:0003824">
    <property type="term" value="F:catalytic activity"/>
    <property type="evidence" value="ECO:0007669"/>
    <property type="project" value="InterPro"/>
</dbReference>
<evidence type="ECO:0000313" key="6">
    <source>
        <dbReference type="EMBL" id="AYK15852.1"/>
    </source>
</evidence>
<dbReference type="Proteomes" id="UP000585579">
    <property type="component" value="Unassembled WGS sequence"/>
</dbReference>
<evidence type="ECO:0000256" key="1">
    <source>
        <dbReference type="ARBA" id="ARBA00022691"/>
    </source>
</evidence>
<dbReference type="InterPro" id="IPR013785">
    <property type="entry name" value="Aldolase_TIM"/>
</dbReference>
<keyword evidence="1" id="KW-0949">S-adenosyl-L-methionine</keyword>
<dbReference type="GO" id="GO:0051536">
    <property type="term" value="F:iron-sulfur cluster binding"/>
    <property type="evidence" value="ECO:0007669"/>
    <property type="project" value="UniProtKB-KW"/>
</dbReference>
<dbReference type="GO" id="GO:0046872">
    <property type="term" value="F:metal ion binding"/>
    <property type="evidence" value="ECO:0007669"/>
    <property type="project" value="UniProtKB-KW"/>
</dbReference>
<feature type="domain" description="Radical SAM core" evidence="5">
    <location>
        <begin position="85"/>
        <end position="303"/>
    </location>
</feature>
<dbReference type="CDD" id="cd01335">
    <property type="entry name" value="Radical_SAM"/>
    <property type="match status" value="1"/>
</dbReference>
<gene>
    <name evidence="6" type="ORF">AOB57_012220</name>
    <name evidence="7" type="ORF">GX302_12410</name>
</gene>
<dbReference type="Pfam" id="PF13186">
    <property type="entry name" value="SPASM"/>
    <property type="match status" value="1"/>
</dbReference>
<dbReference type="EMBL" id="JAAYQL010000075">
    <property type="protein sequence ID" value="NLK33583.1"/>
    <property type="molecule type" value="Genomic_DNA"/>
</dbReference>
<dbReference type="OrthoDB" id="30736at2157"/>
<dbReference type="PANTHER" id="PTHR11228">
    <property type="entry name" value="RADICAL SAM DOMAIN PROTEIN"/>
    <property type="match status" value="1"/>
</dbReference>
<dbReference type="Proteomes" id="UP000053087">
    <property type="component" value="Chromosome"/>
</dbReference>
<dbReference type="PROSITE" id="PS51918">
    <property type="entry name" value="RADICAL_SAM"/>
    <property type="match status" value="1"/>
</dbReference>
<proteinExistence type="predicted"/>
<evidence type="ECO:0000313" key="9">
    <source>
        <dbReference type="Proteomes" id="UP000585579"/>
    </source>
</evidence>
<dbReference type="SUPFAM" id="SSF102114">
    <property type="entry name" value="Radical SAM enzymes"/>
    <property type="match status" value="1"/>
</dbReference>
<reference evidence="6" key="2">
    <citation type="submission" date="2018-10" db="EMBL/GenBank/DDBJ databases">
        <authorList>
            <person name="Fischer M.A."/>
            <person name="Kern T."/>
            <person name="Deppenmeier U."/>
            <person name="Schmitz R.A."/>
            <person name="Rother M."/>
        </authorList>
    </citation>
    <scope>NUCLEOTIDE SEQUENCE</scope>
    <source>
        <strain evidence="6">E03.2</strain>
    </source>
</reference>
<protein>
    <submittedName>
        <fullName evidence="6">Radical SAM protein</fullName>
    </submittedName>
</protein>
<dbReference type="GeneID" id="53688889"/>
<evidence type="ECO:0000256" key="2">
    <source>
        <dbReference type="ARBA" id="ARBA00022723"/>
    </source>
</evidence>
<dbReference type="EMBL" id="CP032683">
    <property type="protein sequence ID" value="AYK15852.1"/>
    <property type="molecule type" value="Genomic_DNA"/>
</dbReference>
<dbReference type="NCBIfam" id="TIGR04085">
    <property type="entry name" value="rSAM_more_4Fe4S"/>
    <property type="match status" value="1"/>
</dbReference>
<dbReference type="SMART" id="SM00729">
    <property type="entry name" value="Elp3"/>
    <property type="match status" value="1"/>
</dbReference>
<dbReference type="AlphaFoldDB" id="A0A660HUC0"/>
<dbReference type="InterPro" id="IPR007197">
    <property type="entry name" value="rSAM"/>
</dbReference>
<evidence type="ECO:0000313" key="8">
    <source>
        <dbReference type="Proteomes" id="UP000053087"/>
    </source>
</evidence>
<dbReference type="SFLD" id="SFLDS00029">
    <property type="entry name" value="Radical_SAM"/>
    <property type="match status" value="1"/>
</dbReference>
<reference evidence="6 8" key="1">
    <citation type="journal article" date="2016" name="Int. J. Syst. Evol. Microbiol.">
        <title>Methanosarcina flavescens sp. nov., a methanogenic archaeon isolated from a full-scale anaerobic digester.</title>
        <authorList>
            <person name="Kern T."/>
            <person name="Fischer M.A."/>
            <person name="Deppenmeier U."/>
            <person name="Schmitz R.A."/>
            <person name="Rother M."/>
        </authorList>
    </citation>
    <scope>NUCLEOTIDE SEQUENCE [LARGE SCALE GENOMIC DNA]</scope>
    <source>
        <strain evidence="6 8">E03.2</strain>
    </source>
</reference>
<dbReference type="SFLD" id="SFLDG01067">
    <property type="entry name" value="SPASM/twitch_domain_containing"/>
    <property type="match status" value="1"/>
</dbReference>
<dbReference type="SFLD" id="SFLDG01386">
    <property type="entry name" value="main_SPASM_domain-containing"/>
    <property type="match status" value="1"/>
</dbReference>
<sequence>MVNGAKYSLILDFCNGGIYRLNKSATRIIESGGKGLRISEVAEELNLELSDISAFVTSLSRQGLIQLSSLPPKPETQKTDEKEASPQLDFLWVEMTSRCNLRCLHCYADAKPKQDPDLTTDEIKRVIGQAADLGCKKIQFTGGECTLREDLRDLIDHARLKGFSFIEVFTNGTLLTEPLIRYFASVGVNVAISIYSYRQETHDTITGTKGSFEKTLNSLKLLLAYGVPTRCATIAMKQNEVDLDGTSYYLQQLGVQNRPPDPIRPSGRGCNMENWPQQYVLKTVKTEPNFVANREIYDYNRSRNSCWFGKIAITNEGDILPCVFARDQVAGNIKDQSLKEIIENRMLKFWNLTIDQIDVCKDCEYRYLCHDCRPWAYGFTGNLYAKSPRCTYNPYTGEWGSAESAFLDIQQKSADLSIIWAGLINV</sequence>
<keyword evidence="3" id="KW-0408">Iron</keyword>